<name>A0A5M8RUH1_9BACI</name>
<proteinExistence type="predicted"/>
<dbReference type="EMBL" id="QSND01000002">
    <property type="protein sequence ID" value="KAA6451138.1"/>
    <property type="molecule type" value="Genomic_DNA"/>
</dbReference>
<reference evidence="1 2" key="1">
    <citation type="submission" date="2018-08" db="EMBL/GenBank/DDBJ databases">
        <title>Bacillus phenotypic plasticity.</title>
        <authorList>
            <person name="Hurtado E."/>
        </authorList>
    </citation>
    <scope>NUCLEOTIDE SEQUENCE [LARGE SCALE GENOMIC DNA]</scope>
    <source>
        <strain evidence="1 2">427</strain>
    </source>
</reference>
<evidence type="ECO:0000313" key="2">
    <source>
        <dbReference type="Proteomes" id="UP000324326"/>
    </source>
</evidence>
<sequence length="86" mass="9951">MIEADGFDLLHFFIPLYLINRKLIAMLPIASNVITFPALKYPAVISFPNNNPRIIDERIKLKSRHIYPEAVPTKFFVLVLIMPLTR</sequence>
<comment type="caution">
    <text evidence="1">The sequence shown here is derived from an EMBL/GenBank/DDBJ whole genome shotgun (WGS) entry which is preliminary data.</text>
</comment>
<evidence type="ECO:0000313" key="1">
    <source>
        <dbReference type="EMBL" id="KAA6451138.1"/>
    </source>
</evidence>
<accession>A0A5M8RUH1</accession>
<dbReference type="Proteomes" id="UP000324326">
    <property type="component" value="Unassembled WGS sequence"/>
</dbReference>
<protein>
    <submittedName>
        <fullName evidence="1">Uncharacterized protein</fullName>
    </submittedName>
</protein>
<organism evidence="1 2">
    <name type="scientific">Bacillus swezeyi</name>
    <dbReference type="NCBI Taxonomy" id="1925020"/>
    <lineage>
        <taxon>Bacteria</taxon>
        <taxon>Bacillati</taxon>
        <taxon>Bacillota</taxon>
        <taxon>Bacilli</taxon>
        <taxon>Bacillales</taxon>
        <taxon>Bacillaceae</taxon>
        <taxon>Bacillus</taxon>
    </lineage>
</organism>
<dbReference type="AlphaFoldDB" id="A0A5M8RUH1"/>
<gene>
    <name evidence="1" type="ORF">DX927_10000</name>
</gene>